<evidence type="ECO:0000313" key="1">
    <source>
        <dbReference type="EMBL" id="KAI8660047.1"/>
    </source>
</evidence>
<organism evidence="1 2">
    <name type="scientific">Fusarium keratoplasticum</name>
    <dbReference type="NCBI Taxonomy" id="1328300"/>
    <lineage>
        <taxon>Eukaryota</taxon>
        <taxon>Fungi</taxon>
        <taxon>Dikarya</taxon>
        <taxon>Ascomycota</taxon>
        <taxon>Pezizomycotina</taxon>
        <taxon>Sordariomycetes</taxon>
        <taxon>Hypocreomycetidae</taxon>
        <taxon>Hypocreales</taxon>
        <taxon>Nectriaceae</taxon>
        <taxon>Fusarium</taxon>
        <taxon>Fusarium solani species complex</taxon>
    </lineage>
</organism>
<reference evidence="1" key="1">
    <citation type="submission" date="2022-06" db="EMBL/GenBank/DDBJ databases">
        <title>Fusarium solani species complex genomes reveal bases of compartmentalisation and animal pathogenesis.</title>
        <authorList>
            <person name="Tsai I.J."/>
        </authorList>
    </citation>
    <scope>NUCLEOTIDE SEQUENCE</scope>
    <source>
        <strain evidence="1">Fu6.1</strain>
    </source>
</reference>
<accession>A0ACC0QM10</accession>
<name>A0ACC0QM10_9HYPO</name>
<dbReference type="EMBL" id="CM046510">
    <property type="protein sequence ID" value="KAI8660047.1"/>
    <property type="molecule type" value="Genomic_DNA"/>
</dbReference>
<sequence length="126" mass="14205">MVHETDRNAQIMTNFWEHMDGQREMAEGKAMVEAAKNIDVKLLLISSEENATKVYHFDSKALISDHARGIRVPFADIYAGAYMNTFTTFTRPRPAGDGSYVVDGVWSEDTLMPLRDTYHDFGLLSG</sequence>
<proteinExistence type="predicted"/>
<gene>
    <name evidence="1" type="ORF">NCS57_00981000</name>
</gene>
<comment type="caution">
    <text evidence="1">The sequence shown here is derived from an EMBL/GenBank/DDBJ whole genome shotgun (WGS) entry which is preliminary data.</text>
</comment>
<protein>
    <submittedName>
        <fullName evidence="1">NmrA domain-containing protein</fullName>
    </submittedName>
</protein>
<keyword evidence="2" id="KW-1185">Reference proteome</keyword>
<dbReference type="Proteomes" id="UP001065298">
    <property type="component" value="Chromosome 8"/>
</dbReference>
<evidence type="ECO:0000313" key="2">
    <source>
        <dbReference type="Proteomes" id="UP001065298"/>
    </source>
</evidence>